<organism evidence="7 8">
    <name type="scientific">Desulfosarcina ovata subsp. ovata</name>
    <dbReference type="NCBI Taxonomy" id="2752305"/>
    <lineage>
        <taxon>Bacteria</taxon>
        <taxon>Pseudomonadati</taxon>
        <taxon>Thermodesulfobacteriota</taxon>
        <taxon>Desulfobacteria</taxon>
        <taxon>Desulfobacterales</taxon>
        <taxon>Desulfosarcinaceae</taxon>
        <taxon>Desulfosarcina</taxon>
    </lineage>
</organism>
<dbReference type="CDD" id="cd19481">
    <property type="entry name" value="RecA-like_protease"/>
    <property type="match status" value="1"/>
</dbReference>
<dbReference type="GO" id="GO:0005524">
    <property type="term" value="F:ATP binding"/>
    <property type="evidence" value="ECO:0007669"/>
    <property type="project" value="UniProtKB-KW"/>
</dbReference>
<dbReference type="PANTHER" id="PTHR23073">
    <property type="entry name" value="26S PROTEASOME REGULATORY SUBUNIT"/>
    <property type="match status" value="1"/>
</dbReference>
<evidence type="ECO:0000313" key="7">
    <source>
        <dbReference type="EMBL" id="BBO89905.1"/>
    </source>
</evidence>
<keyword evidence="2 4" id="KW-0547">Nucleotide-binding</keyword>
<dbReference type="RefSeq" id="WP_155311026.1">
    <property type="nucleotide sequence ID" value="NZ_AP021879.1"/>
</dbReference>
<accession>A0A5K8ABB4</accession>
<dbReference type="SMART" id="SM00382">
    <property type="entry name" value="AAA"/>
    <property type="match status" value="1"/>
</dbReference>
<protein>
    <submittedName>
        <fullName evidence="7">ATPase</fullName>
    </submittedName>
</protein>
<proteinExistence type="inferred from homology"/>
<evidence type="ECO:0000256" key="4">
    <source>
        <dbReference type="RuleBase" id="RU003651"/>
    </source>
</evidence>
<dbReference type="InterPro" id="IPR050221">
    <property type="entry name" value="26S_Proteasome_ATPase"/>
</dbReference>
<feature type="domain" description="AAA+ ATPase" evidence="6">
    <location>
        <begin position="115"/>
        <end position="247"/>
    </location>
</feature>
<evidence type="ECO:0000256" key="1">
    <source>
        <dbReference type="ARBA" id="ARBA00006914"/>
    </source>
</evidence>
<dbReference type="EMBL" id="AP021879">
    <property type="protein sequence ID" value="BBO89905.1"/>
    <property type="molecule type" value="Genomic_DNA"/>
</dbReference>
<dbReference type="PROSITE" id="PS00674">
    <property type="entry name" value="AAA"/>
    <property type="match status" value="1"/>
</dbReference>
<dbReference type="InterPro" id="IPR003959">
    <property type="entry name" value="ATPase_AAA_core"/>
</dbReference>
<keyword evidence="3 4" id="KW-0067">ATP-binding</keyword>
<evidence type="ECO:0000256" key="2">
    <source>
        <dbReference type="ARBA" id="ARBA00022741"/>
    </source>
</evidence>
<comment type="similarity">
    <text evidence="1 4">Belongs to the AAA ATPase family.</text>
</comment>
<dbReference type="AlphaFoldDB" id="A0A5K8ABB4"/>
<dbReference type="Pfam" id="PF00004">
    <property type="entry name" value="AAA"/>
    <property type="match status" value="1"/>
</dbReference>
<keyword evidence="8" id="KW-1185">Reference proteome</keyword>
<dbReference type="InterPro" id="IPR027417">
    <property type="entry name" value="P-loop_NTPase"/>
</dbReference>
<dbReference type="InterPro" id="IPR003960">
    <property type="entry name" value="ATPase_AAA_CS"/>
</dbReference>
<dbReference type="Gene3D" id="3.40.50.300">
    <property type="entry name" value="P-loop containing nucleotide triphosphate hydrolases"/>
    <property type="match status" value="1"/>
</dbReference>
<gene>
    <name evidence="7" type="ORF">DSCOOX_30850</name>
</gene>
<dbReference type="SUPFAM" id="SSF52540">
    <property type="entry name" value="P-loop containing nucleoside triphosphate hydrolases"/>
    <property type="match status" value="1"/>
</dbReference>
<evidence type="ECO:0000259" key="6">
    <source>
        <dbReference type="SMART" id="SM00382"/>
    </source>
</evidence>
<evidence type="ECO:0000256" key="5">
    <source>
        <dbReference type="SAM" id="MobiDB-lite"/>
    </source>
</evidence>
<evidence type="ECO:0000256" key="3">
    <source>
        <dbReference type="ARBA" id="ARBA00022840"/>
    </source>
</evidence>
<feature type="region of interest" description="Disordered" evidence="5">
    <location>
        <begin position="52"/>
        <end position="71"/>
    </location>
</feature>
<name>A0A5K8ABB4_9BACT</name>
<evidence type="ECO:0000313" key="8">
    <source>
        <dbReference type="Proteomes" id="UP000422108"/>
    </source>
</evidence>
<dbReference type="GO" id="GO:0016887">
    <property type="term" value="F:ATP hydrolysis activity"/>
    <property type="evidence" value="ECO:0007669"/>
    <property type="project" value="InterPro"/>
</dbReference>
<reference evidence="7 8" key="1">
    <citation type="submission" date="2019-11" db="EMBL/GenBank/DDBJ databases">
        <title>Comparative genomics of hydrocarbon-degrading Desulfosarcina strains.</title>
        <authorList>
            <person name="Watanabe M."/>
            <person name="Kojima H."/>
            <person name="Fukui M."/>
        </authorList>
    </citation>
    <scope>NUCLEOTIDE SEQUENCE [LARGE SCALE GENOMIC DNA]</scope>
    <source>
        <strain evidence="8">oXyS1</strain>
    </source>
</reference>
<sequence length="332" mass="37003">MARADLILNLVRAAARGDRAQVQKTVEALAADERAKNHGILADRLIAQLQQDSNGRPRPPASPPARPLSGPLVAEITPGRRVEDLVLAAETEQSVRELVEEQHRADLLRSHNLEPRNRVLLAGPPGNGKTSLAEAIADALNIPFLVVRYEAIIGSYLGETAQRIGQVFEHARSRECVLFFDEFDAVGKERGDLHETGEIKRVVSSLLLQIDALPSYVVVVTASNHPELLDRAVWRRFQIRLELPMPKQSQIEEWFRRFEARTGHTLGLSPRNLAQNLKGLSFAEIEDFGSDVLRRVTLSDSETDAKKIAGQCLNQWRIRFTLKNPDSSGKDK</sequence>
<feature type="compositionally biased region" description="Pro residues" evidence="5">
    <location>
        <begin position="57"/>
        <end position="66"/>
    </location>
</feature>
<dbReference type="InterPro" id="IPR003593">
    <property type="entry name" value="AAA+_ATPase"/>
</dbReference>
<dbReference type="Proteomes" id="UP000422108">
    <property type="component" value="Chromosome"/>
</dbReference>